<proteinExistence type="predicted"/>
<evidence type="ECO:0000313" key="2">
    <source>
        <dbReference type="EMBL" id="STY87590.1"/>
    </source>
</evidence>
<evidence type="ECO:0000313" key="3">
    <source>
        <dbReference type="Proteomes" id="UP000255102"/>
    </source>
</evidence>
<name>A0A378PN77_9GAMM</name>
<sequence length="133" mass="14609">MNVQLFNDIALSVINFITSGVTAITGVGGGIVLIGIMSMFMAASIIIPVHGASQLASNASRVWFGWQDLRLDYMKEFLIGAVSGAIVFGVAVRFVSLELIPLFIGIYILLMQWSKTFDRLLKRANNFYTIAFI</sequence>
<keyword evidence="1" id="KW-0472">Membrane</keyword>
<gene>
    <name evidence="2" type="ORF">NCTC11227_01604</name>
</gene>
<evidence type="ECO:0000256" key="1">
    <source>
        <dbReference type="SAM" id="Phobius"/>
    </source>
</evidence>
<protein>
    <submittedName>
        <fullName evidence="2">Sulfite exporter TauE/SafE</fullName>
    </submittedName>
</protein>
<dbReference type="Proteomes" id="UP000255102">
    <property type="component" value="Unassembled WGS sequence"/>
</dbReference>
<reference evidence="2 3" key="1">
    <citation type="submission" date="2018-06" db="EMBL/GenBank/DDBJ databases">
        <authorList>
            <consortium name="Pathogen Informatics"/>
            <person name="Doyle S."/>
        </authorList>
    </citation>
    <scope>NUCLEOTIDE SEQUENCE [LARGE SCALE GENOMIC DNA]</scope>
    <source>
        <strain evidence="2 3">NCTC11227</strain>
    </source>
</reference>
<organism evidence="2 3">
    <name type="scientific">Moraxella ovis</name>
    <dbReference type="NCBI Taxonomy" id="29433"/>
    <lineage>
        <taxon>Bacteria</taxon>
        <taxon>Pseudomonadati</taxon>
        <taxon>Pseudomonadota</taxon>
        <taxon>Gammaproteobacteria</taxon>
        <taxon>Moraxellales</taxon>
        <taxon>Moraxellaceae</taxon>
        <taxon>Moraxella</taxon>
    </lineage>
</organism>
<keyword evidence="1" id="KW-0812">Transmembrane</keyword>
<dbReference type="RefSeq" id="WP_218563652.1">
    <property type="nucleotide sequence ID" value="NZ_CP011158.1"/>
</dbReference>
<keyword evidence="1" id="KW-1133">Transmembrane helix</keyword>
<feature type="transmembrane region" description="Helical" evidence="1">
    <location>
        <begin position="21"/>
        <end position="47"/>
    </location>
</feature>
<dbReference type="EMBL" id="UGPW01000001">
    <property type="protein sequence ID" value="STY87590.1"/>
    <property type="molecule type" value="Genomic_DNA"/>
</dbReference>
<dbReference type="AlphaFoldDB" id="A0A378PN77"/>
<feature type="transmembrane region" description="Helical" evidence="1">
    <location>
        <begin position="77"/>
        <end position="110"/>
    </location>
</feature>
<accession>A0A378PN77</accession>